<protein>
    <submittedName>
        <fullName evidence="2">Uncharacterized protein</fullName>
    </submittedName>
</protein>
<sequence length="53" mass="5595">MLVAIITIPQATRAGGPWNGRPTGRSSLTPLDPIPASLPWEPPPGIRNAEINP</sequence>
<evidence type="ECO:0000256" key="1">
    <source>
        <dbReference type="SAM" id="MobiDB-lite"/>
    </source>
</evidence>
<evidence type="ECO:0000313" key="3">
    <source>
        <dbReference type="Proteomes" id="UP000655287"/>
    </source>
</evidence>
<dbReference type="AlphaFoldDB" id="A0A919R7P3"/>
<name>A0A919R7P3_9ACTN</name>
<dbReference type="Proteomes" id="UP000655287">
    <property type="component" value="Unassembled WGS sequence"/>
</dbReference>
<comment type="caution">
    <text evidence="2">The sequence shown here is derived from an EMBL/GenBank/DDBJ whole genome shotgun (WGS) entry which is preliminary data.</text>
</comment>
<dbReference type="EMBL" id="BOOU01000052">
    <property type="protein sequence ID" value="GII78727.1"/>
    <property type="molecule type" value="Genomic_DNA"/>
</dbReference>
<feature type="region of interest" description="Disordered" evidence="1">
    <location>
        <begin position="12"/>
        <end position="53"/>
    </location>
</feature>
<keyword evidence="3" id="KW-1185">Reference proteome</keyword>
<proteinExistence type="predicted"/>
<accession>A0A919R7P3</accession>
<organism evidence="2 3">
    <name type="scientific">Sphaerisporangium rufum</name>
    <dbReference type="NCBI Taxonomy" id="1381558"/>
    <lineage>
        <taxon>Bacteria</taxon>
        <taxon>Bacillati</taxon>
        <taxon>Actinomycetota</taxon>
        <taxon>Actinomycetes</taxon>
        <taxon>Streptosporangiales</taxon>
        <taxon>Streptosporangiaceae</taxon>
        <taxon>Sphaerisporangium</taxon>
    </lineage>
</organism>
<reference evidence="2" key="1">
    <citation type="submission" date="2021-01" db="EMBL/GenBank/DDBJ databases">
        <title>Whole genome shotgun sequence of Sphaerisporangium rufum NBRC 109079.</title>
        <authorList>
            <person name="Komaki H."/>
            <person name="Tamura T."/>
        </authorList>
    </citation>
    <scope>NUCLEOTIDE SEQUENCE</scope>
    <source>
        <strain evidence="2">NBRC 109079</strain>
    </source>
</reference>
<evidence type="ECO:0000313" key="2">
    <source>
        <dbReference type="EMBL" id="GII78727.1"/>
    </source>
</evidence>
<gene>
    <name evidence="2" type="ORF">Sru01_37090</name>
</gene>